<dbReference type="PROSITE" id="PS51352">
    <property type="entry name" value="THIOREDOXIN_2"/>
    <property type="match status" value="1"/>
</dbReference>
<dbReference type="AlphaFoldDB" id="A0A9P6URL0"/>
<name>A0A9P6URL0_9FUNG</name>
<dbReference type="InterPro" id="IPR036249">
    <property type="entry name" value="Thioredoxin-like_sf"/>
</dbReference>
<reference evidence="2" key="1">
    <citation type="journal article" date="2020" name="Fungal Divers.">
        <title>Resolving the Mortierellaceae phylogeny through synthesis of multi-gene phylogenetics and phylogenomics.</title>
        <authorList>
            <person name="Vandepol N."/>
            <person name="Liber J."/>
            <person name="Desiro A."/>
            <person name="Na H."/>
            <person name="Kennedy M."/>
            <person name="Barry K."/>
            <person name="Grigoriev I.V."/>
            <person name="Miller A.N."/>
            <person name="O'Donnell K."/>
            <person name="Stajich J.E."/>
            <person name="Bonito G."/>
        </authorList>
    </citation>
    <scope>NUCLEOTIDE SEQUENCE</scope>
    <source>
        <strain evidence="2">NVP60</strain>
    </source>
</reference>
<dbReference type="InterPro" id="IPR029021">
    <property type="entry name" value="Prot-tyrosine_phosphatase-like"/>
</dbReference>
<dbReference type="Gene3D" id="3.90.190.10">
    <property type="entry name" value="Protein tyrosine phosphatase superfamily"/>
    <property type="match status" value="1"/>
</dbReference>
<comment type="caution">
    <text evidence="2">The sequence shown here is derived from an EMBL/GenBank/DDBJ whole genome shotgun (WGS) entry which is preliminary data.</text>
</comment>
<protein>
    <recommendedName>
        <fullName evidence="1">Thioredoxin domain-containing protein</fullName>
    </recommendedName>
</protein>
<dbReference type="PANTHER" id="PTHR10438:SF468">
    <property type="entry name" value="THIOREDOXIN-1-RELATED"/>
    <property type="match status" value="1"/>
</dbReference>
<proteinExistence type="predicted"/>
<dbReference type="Pfam" id="PF00085">
    <property type="entry name" value="Thioredoxin"/>
    <property type="match status" value="1"/>
</dbReference>
<accession>A0A9P6URL0</accession>
<dbReference type="CDD" id="cd02947">
    <property type="entry name" value="TRX_family"/>
    <property type="match status" value="1"/>
</dbReference>
<dbReference type="Proteomes" id="UP000823405">
    <property type="component" value="Unassembled WGS sequence"/>
</dbReference>
<dbReference type="SUPFAM" id="SSF52833">
    <property type="entry name" value="Thioredoxin-like"/>
    <property type="match status" value="1"/>
</dbReference>
<evidence type="ECO:0000313" key="3">
    <source>
        <dbReference type="Proteomes" id="UP000823405"/>
    </source>
</evidence>
<organism evidence="2 3">
    <name type="scientific">Linnemannia gamsii</name>
    <dbReference type="NCBI Taxonomy" id="64522"/>
    <lineage>
        <taxon>Eukaryota</taxon>
        <taxon>Fungi</taxon>
        <taxon>Fungi incertae sedis</taxon>
        <taxon>Mucoromycota</taxon>
        <taxon>Mortierellomycotina</taxon>
        <taxon>Mortierellomycetes</taxon>
        <taxon>Mortierellales</taxon>
        <taxon>Mortierellaceae</taxon>
        <taxon>Linnemannia</taxon>
    </lineage>
</organism>
<evidence type="ECO:0000259" key="1">
    <source>
        <dbReference type="PROSITE" id="PS51352"/>
    </source>
</evidence>
<sequence>MASCPIPANRTPFPRPAPLEHNKASRFILSPNTEHELEAIQLEHQNRLLILVFTTAWCKNCKRLSAGIEEMAEDLSKIATIVHVDVDELTQTVKKHNVDSTPTFAIFRGHVLQSIITAAMLPRKATYEESDDQLLGWISTTVRSFSEHWNGTSYSKITDHLAFAPTPTEAQIHDGLINVGFKTVIGMESKQNPGEYLAKEKDIWAAANVNFVSYPIKSADEIGLQDFEEILQLVETMQGPILIHSEIGQVAAIMVFVMVAKQNARQGSEVPGWARELGFDFDGLGRLTQTICAWVDK</sequence>
<dbReference type="InterPro" id="IPR013766">
    <property type="entry name" value="Thioredoxin_domain"/>
</dbReference>
<gene>
    <name evidence="2" type="ORF">BGZ97_006670</name>
</gene>
<dbReference type="OrthoDB" id="10263751at2759"/>
<dbReference type="Gene3D" id="3.40.30.10">
    <property type="entry name" value="Glutaredoxin"/>
    <property type="match status" value="1"/>
</dbReference>
<dbReference type="EMBL" id="JAAAIN010000296">
    <property type="protein sequence ID" value="KAG0316555.1"/>
    <property type="molecule type" value="Genomic_DNA"/>
</dbReference>
<dbReference type="InterPro" id="IPR050620">
    <property type="entry name" value="Thioredoxin_H-type-like"/>
</dbReference>
<evidence type="ECO:0000313" key="2">
    <source>
        <dbReference type="EMBL" id="KAG0316555.1"/>
    </source>
</evidence>
<keyword evidence="3" id="KW-1185">Reference proteome</keyword>
<dbReference type="PANTHER" id="PTHR10438">
    <property type="entry name" value="THIOREDOXIN"/>
    <property type="match status" value="1"/>
</dbReference>
<feature type="domain" description="Thioredoxin" evidence="1">
    <location>
        <begin position="18"/>
        <end position="140"/>
    </location>
</feature>